<proteinExistence type="predicted"/>
<dbReference type="Proteomes" id="UP000683925">
    <property type="component" value="Unassembled WGS sequence"/>
</dbReference>
<dbReference type="EMBL" id="CAJJDP010000017">
    <property type="protein sequence ID" value="CAD8145686.1"/>
    <property type="molecule type" value="Genomic_DNA"/>
</dbReference>
<evidence type="ECO:0000313" key="1">
    <source>
        <dbReference type="EMBL" id="CAD8145686.1"/>
    </source>
</evidence>
<reference evidence="1" key="1">
    <citation type="submission" date="2021-01" db="EMBL/GenBank/DDBJ databases">
        <authorList>
            <consortium name="Genoscope - CEA"/>
            <person name="William W."/>
        </authorList>
    </citation>
    <scope>NUCLEOTIDE SEQUENCE</scope>
</reference>
<accession>A0A8S1T2G6</accession>
<keyword evidence="2" id="KW-1185">Reference proteome</keyword>
<protein>
    <submittedName>
        <fullName evidence="1">Uncharacterized protein</fullName>
    </submittedName>
</protein>
<dbReference type="AlphaFoldDB" id="A0A8S1T2G6"/>
<name>A0A8S1T2G6_PAROT</name>
<comment type="caution">
    <text evidence="1">The sequence shown here is derived from an EMBL/GenBank/DDBJ whole genome shotgun (WGS) entry which is preliminary data.</text>
</comment>
<organism evidence="1 2">
    <name type="scientific">Paramecium octaurelia</name>
    <dbReference type="NCBI Taxonomy" id="43137"/>
    <lineage>
        <taxon>Eukaryota</taxon>
        <taxon>Sar</taxon>
        <taxon>Alveolata</taxon>
        <taxon>Ciliophora</taxon>
        <taxon>Intramacronucleata</taxon>
        <taxon>Oligohymenophorea</taxon>
        <taxon>Peniculida</taxon>
        <taxon>Parameciidae</taxon>
        <taxon>Paramecium</taxon>
    </lineage>
</organism>
<gene>
    <name evidence="1" type="ORF">POCTA_138.1.T0170355</name>
</gene>
<evidence type="ECO:0000313" key="2">
    <source>
        <dbReference type="Proteomes" id="UP000683925"/>
    </source>
</evidence>
<sequence length="51" mass="5987">MKIDKNNFIYLIQSRSLEIQDEYQQLVYLKYLPQSVFQEVSCKVDSASLGL</sequence>